<sequence>MSLLIVLLGILLLFILILKKVSPMIALLIVAILTGLFLGMPVQKVMTTIGTGIGSTLGSMVMVLALGAMMGKLIEDSGAAKKIVFILMKSFGYKNIQWAVLLTGILVGIPLFYNAGFVVLIPLVFAISAATGLPKLYVGIPMAAALSVTHGFLPPHPGPVALAALFEADLGRTLLFGLTLSVPIAIIAGIFFPKMILRNIAFTTTEAISYASDTPMPSAFKSFLVALLPVFIIAIGTIGGGIEGNPSIQEFFKFISDPTVALLVSVVITVMVQSAPVAMAMESCAEGVKSIAMIILIIAAGGAFKQVLVDSGVGNTVKDFAAQLALSPLFLAWLITALLRVTLGSATVAALTASGIVIPLIGPGVSAELMVLSVGAGSLMFSHVNDTGFWMFKEYFNLSLKETFKTWTAMESIISILGLLGVLLLGQFL</sequence>
<evidence type="ECO:0000256" key="7">
    <source>
        <dbReference type="ARBA" id="ARBA00049663"/>
    </source>
</evidence>
<dbReference type="Pfam" id="PF02447">
    <property type="entry name" value="GntP_permease"/>
    <property type="match status" value="1"/>
</dbReference>
<keyword evidence="3" id="KW-1003">Cell membrane</keyword>
<evidence type="ECO:0000313" key="10">
    <source>
        <dbReference type="Proteomes" id="UP000295620"/>
    </source>
</evidence>
<dbReference type="Proteomes" id="UP000295620">
    <property type="component" value="Unassembled WGS sequence"/>
</dbReference>
<evidence type="ECO:0000256" key="3">
    <source>
        <dbReference type="ARBA" id="ARBA00022475"/>
    </source>
</evidence>
<evidence type="ECO:0000256" key="8">
    <source>
        <dbReference type="SAM" id="Phobius"/>
    </source>
</evidence>
<accession>A0A4R6SYV6</accession>
<evidence type="ECO:0000313" key="9">
    <source>
        <dbReference type="EMBL" id="TDQ11794.1"/>
    </source>
</evidence>
<comment type="caution">
    <text evidence="9">The sequence shown here is derived from an EMBL/GenBank/DDBJ whole genome shotgun (WGS) entry which is preliminary data.</text>
</comment>
<evidence type="ECO:0000256" key="1">
    <source>
        <dbReference type="ARBA" id="ARBA00004651"/>
    </source>
</evidence>
<protein>
    <submittedName>
        <fullName evidence="9">Gluconate permease GntT</fullName>
    </submittedName>
</protein>
<feature type="transmembrane region" description="Helical" evidence="8">
    <location>
        <begin position="329"/>
        <end position="353"/>
    </location>
</feature>
<evidence type="ECO:0000256" key="5">
    <source>
        <dbReference type="ARBA" id="ARBA00022989"/>
    </source>
</evidence>
<evidence type="ECO:0000256" key="2">
    <source>
        <dbReference type="ARBA" id="ARBA00022448"/>
    </source>
</evidence>
<keyword evidence="2" id="KW-0813">Transport</keyword>
<evidence type="ECO:0000256" key="6">
    <source>
        <dbReference type="ARBA" id="ARBA00023136"/>
    </source>
</evidence>
<dbReference type="GO" id="GO:0015128">
    <property type="term" value="F:gluconate transmembrane transporter activity"/>
    <property type="evidence" value="ECO:0007669"/>
    <property type="project" value="InterPro"/>
</dbReference>
<dbReference type="NCBIfam" id="TIGR00791">
    <property type="entry name" value="gntP"/>
    <property type="match status" value="1"/>
</dbReference>
<dbReference type="OrthoDB" id="9787129at2"/>
<keyword evidence="4 8" id="KW-0812">Transmembrane</keyword>
<organism evidence="9 10">
    <name type="scientific">Pedobacter metabolipauper</name>
    <dbReference type="NCBI Taxonomy" id="425513"/>
    <lineage>
        <taxon>Bacteria</taxon>
        <taxon>Pseudomonadati</taxon>
        <taxon>Bacteroidota</taxon>
        <taxon>Sphingobacteriia</taxon>
        <taxon>Sphingobacteriales</taxon>
        <taxon>Sphingobacteriaceae</taxon>
        <taxon>Pedobacter</taxon>
    </lineage>
</organism>
<dbReference type="InterPro" id="IPR003474">
    <property type="entry name" value="Glcn_transporter"/>
</dbReference>
<dbReference type="EMBL" id="SNYC01000003">
    <property type="protein sequence ID" value="TDQ11794.1"/>
    <property type="molecule type" value="Genomic_DNA"/>
</dbReference>
<comment type="subcellular location">
    <subcellularLocation>
        <location evidence="1">Cell membrane</location>
        <topology evidence="1">Multi-pass membrane protein</topology>
    </subcellularLocation>
</comment>
<dbReference type="GO" id="GO:0005886">
    <property type="term" value="C:plasma membrane"/>
    <property type="evidence" value="ECO:0007669"/>
    <property type="project" value="UniProtKB-SubCell"/>
</dbReference>
<dbReference type="PANTHER" id="PTHR30354:SF22">
    <property type="entry name" value="HIGH-AFFINITY GLUCONATE TRANSPORTER"/>
    <property type="match status" value="1"/>
</dbReference>
<feature type="transmembrane region" description="Helical" evidence="8">
    <location>
        <begin position="173"/>
        <end position="192"/>
    </location>
</feature>
<keyword evidence="6 8" id="KW-0472">Membrane</keyword>
<feature type="transmembrane region" description="Helical" evidence="8">
    <location>
        <begin position="260"/>
        <end position="279"/>
    </location>
</feature>
<reference evidence="9 10" key="1">
    <citation type="submission" date="2019-03" db="EMBL/GenBank/DDBJ databases">
        <title>Genomic Encyclopedia of Archaeal and Bacterial Type Strains, Phase II (KMG-II): from individual species to whole genera.</title>
        <authorList>
            <person name="Goeker M."/>
        </authorList>
    </citation>
    <scope>NUCLEOTIDE SEQUENCE [LARGE SCALE GENOMIC DNA]</scope>
    <source>
        <strain evidence="9 10">DSM 19035</strain>
    </source>
</reference>
<comment type="similarity">
    <text evidence="7">Belongs to the GntP permease family.</text>
</comment>
<feature type="transmembrane region" description="Helical" evidence="8">
    <location>
        <begin position="291"/>
        <end position="309"/>
    </location>
</feature>
<dbReference type="AlphaFoldDB" id="A0A4R6SYV6"/>
<feature type="transmembrane region" description="Helical" evidence="8">
    <location>
        <begin position="222"/>
        <end position="240"/>
    </location>
</feature>
<dbReference type="PANTHER" id="PTHR30354">
    <property type="entry name" value="GNT FAMILY GLUCONATE TRANSPORTER"/>
    <property type="match status" value="1"/>
</dbReference>
<feature type="transmembrane region" description="Helical" evidence="8">
    <location>
        <begin position="404"/>
        <end position="425"/>
    </location>
</feature>
<dbReference type="RefSeq" id="WP_133574836.1">
    <property type="nucleotide sequence ID" value="NZ_SNYC01000003.1"/>
</dbReference>
<name>A0A4R6SYV6_9SPHI</name>
<dbReference type="PIRSF" id="PIRSF002746">
    <property type="entry name" value="Gluconate_transporter"/>
    <property type="match status" value="1"/>
</dbReference>
<proteinExistence type="inferred from homology"/>
<evidence type="ECO:0000256" key="4">
    <source>
        <dbReference type="ARBA" id="ARBA00022692"/>
    </source>
</evidence>
<feature type="transmembrane region" description="Helical" evidence="8">
    <location>
        <begin position="47"/>
        <end position="71"/>
    </location>
</feature>
<gene>
    <name evidence="9" type="ORF">ATK78_0922</name>
</gene>
<keyword evidence="10" id="KW-1185">Reference proteome</keyword>
<keyword evidence="5 8" id="KW-1133">Transmembrane helix</keyword>